<evidence type="ECO:0008006" key="3">
    <source>
        <dbReference type="Google" id="ProtNLM"/>
    </source>
</evidence>
<dbReference type="InterPro" id="IPR013324">
    <property type="entry name" value="RNA_pol_sigma_r3/r4-like"/>
</dbReference>
<reference evidence="1 2" key="1">
    <citation type="submission" date="2018-02" db="EMBL/GenBank/DDBJ databases">
        <title>Genomic Encyclopedia of Archaeal and Bacterial Type Strains, Phase II (KMG-II): from individual species to whole genera.</title>
        <authorList>
            <person name="Goeker M."/>
        </authorList>
    </citation>
    <scope>NUCLEOTIDE SEQUENCE [LARGE SCALE GENOMIC DNA]</scope>
    <source>
        <strain evidence="1 2">DSM 3808</strain>
    </source>
</reference>
<protein>
    <recommendedName>
        <fullName evidence="3">RNA polymerase sigma factor (Sigma-70 family)</fullName>
    </recommendedName>
</protein>
<organism evidence="1 2">
    <name type="scientific">Lacrimispora xylanisolvens</name>
    <dbReference type="NCBI Taxonomy" id="384636"/>
    <lineage>
        <taxon>Bacteria</taxon>
        <taxon>Bacillati</taxon>
        <taxon>Bacillota</taxon>
        <taxon>Clostridia</taxon>
        <taxon>Lachnospirales</taxon>
        <taxon>Lachnospiraceae</taxon>
        <taxon>Lacrimispora</taxon>
    </lineage>
</organism>
<gene>
    <name evidence="1" type="ORF">BXY41_11646</name>
</gene>
<comment type="caution">
    <text evidence="1">The sequence shown here is derived from an EMBL/GenBank/DDBJ whole genome shotgun (WGS) entry which is preliminary data.</text>
</comment>
<accession>A0A2S6HJ48</accession>
<dbReference type="Proteomes" id="UP000237749">
    <property type="component" value="Unassembled WGS sequence"/>
</dbReference>
<dbReference type="AlphaFoldDB" id="A0A2S6HJ48"/>
<dbReference type="InterPro" id="IPR036388">
    <property type="entry name" value="WH-like_DNA-bd_sf"/>
</dbReference>
<dbReference type="EMBL" id="PTJA01000016">
    <property type="protein sequence ID" value="PPK77508.1"/>
    <property type="molecule type" value="Genomic_DNA"/>
</dbReference>
<proteinExistence type="predicted"/>
<name>A0A2S6HJ48_9FIRM</name>
<dbReference type="Gene3D" id="1.10.10.10">
    <property type="entry name" value="Winged helix-like DNA-binding domain superfamily/Winged helix DNA-binding domain"/>
    <property type="match status" value="1"/>
</dbReference>
<evidence type="ECO:0000313" key="1">
    <source>
        <dbReference type="EMBL" id="PPK77508.1"/>
    </source>
</evidence>
<dbReference type="RefSeq" id="WP_242980343.1">
    <property type="nucleotide sequence ID" value="NZ_PTJA01000016.1"/>
</dbReference>
<evidence type="ECO:0000313" key="2">
    <source>
        <dbReference type="Proteomes" id="UP000237749"/>
    </source>
</evidence>
<keyword evidence="2" id="KW-1185">Reference proteome</keyword>
<sequence>MKLTREYLATYTYLESEIKRLRRRIKYYENNPLTSEYGIVKGSLKQFPFTECHFVVSGASVKSNEEREKMVRQLLIDLKGNEQLFEDMKLEIEYLLEKLGPEQVEIKQILYYRYIERRPYEEIAKELNYDRTTVQKKIDKFLCCVNY</sequence>
<dbReference type="SUPFAM" id="SSF88659">
    <property type="entry name" value="Sigma3 and sigma4 domains of RNA polymerase sigma factors"/>
    <property type="match status" value="1"/>
</dbReference>